<dbReference type="SFLD" id="SFLDG01132">
    <property type="entry name" value="C1.5.3:_5'-Nucleotidase_Like"/>
    <property type="match status" value="1"/>
</dbReference>
<dbReference type="Gene3D" id="3.40.50.1000">
    <property type="entry name" value="HAD superfamily/HAD-like"/>
    <property type="match status" value="1"/>
</dbReference>
<dbReference type="SUPFAM" id="SSF56784">
    <property type="entry name" value="HAD-like"/>
    <property type="match status" value="1"/>
</dbReference>
<reference evidence="1 2" key="1">
    <citation type="journal article" date="2011" name="J. Bacteriol.">
        <title>Complete genome sequence of the industrial strain Ketogulonicigenium vulgare WSH-001.</title>
        <authorList>
            <person name="Liu L."/>
            <person name="Li Y."/>
            <person name="Zhang J."/>
            <person name="Zhou Z."/>
            <person name="Liu J."/>
            <person name="Li X."/>
            <person name="Zhou J."/>
            <person name="Du G."/>
            <person name="Wang L."/>
            <person name="Chen J."/>
        </authorList>
    </citation>
    <scope>NUCLEOTIDE SEQUENCE [LARGE SCALE GENOMIC DNA]</scope>
    <source>
        <strain evidence="1 2">WSH-001</strain>
    </source>
</reference>
<dbReference type="AlphaFoldDB" id="F9Y3B1"/>
<dbReference type="SFLD" id="SFLDG01129">
    <property type="entry name" value="C1.5:_HAD__Beta-PGM__Phosphata"/>
    <property type="match status" value="1"/>
</dbReference>
<dbReference type="SFLD" id="SFLDS00003">
    <property type="entry name" value="Haloacid_Dehalogenase"/>
    <property type="match status" value="1"/>
</dbReference>
<name>F9Y3B1_KETVW</name>
<dbReference type="InterPro" id="IPR023214">
    <property type="entry name" value="HAD_sf"/>
</dbReference>
<dbReference type="PANTHER" id="PTHR12725:SF117">
    <property type="entry name" value="HALOACID DEHALOGENASE-LIKE HYDROLASE"/>
    <property type="match status" value="1"/>
</dbReference>
<dbReference type="PANTHER" id="PTHR12725">
    <property type="entry name" value="HALOACID DEHALOGENASE-LIKE HYDROLASE"/>
    <property type="match status" value="1"/>
</dbReference>
<dbReference type="KEGG" id="kvl:KVU_0513"/>
<protein>
    <submittedName>
        <fullName evidence="1">Hydrolase, haloacid dehalogenase-like protein family protein</fullName>
    </submittedName>
</protein>
<dbReference type="OrthoDB" id="9803141at2"/>
<organism evidence="1 2">
    <name type="scientific">Ketogulonicigenium vulgare (strain WSH-001)</name>
    <dbReference type="NCBI Taxonomy" id="759362"/>
    <lineage>
        <taxon>Bacteria</taxon>
        <taxon>Pseudomonadati</taxon>
        <taxon>Pseudomonadota</taxon>
        <taxon>Alphaproteobacteria</taxon>
        <taxon>Rhodobacterales</taxon>
        <taxon>Roseobacteraceae</taxon>
        <taxon>Ketogulonicigenium</taxon>
    </lineage>
</organism>
<dbReference type="CDD" id="cd02604">
    <property type="entry name" value="HAD_5NT"/>
    <property type="match status" value="1"/>
</dbReference>
<dbReference type="InterPro" id="IPR006439">
    <property type="entry name" value="HAD-SF_hydro_IA"/>
</dbReference>
<dbReference type="NCBIfam" id="TIGR01993">
    <property type="entry name" value="Pyr-5-nucltdase"/>
    <property type="match status" value="1"/>
</dbReference>
<keyword evidence="2" id="KW-1185">Reference proteome</keyword>
<sequence length="222" mass="24539">MSEILKPAPRAVMNHVNVWVFDLDNTLYPPEATLFDQIRARMRDYVIRELRLSPADADTLRDGYWHRYGTTLAGLMAEHGIAPEPFLDEVHDIDFSCLCADVQLATQIAALPGRKIIFTNAAQGYANKVLKARGLDGLFDGVFGISQTGYCPKPERAAYDIVIRDAGFDATRAAMFEDDPRNLLVPNSMGMRTVLVGSTSVAPHIDFSAPDVGNFLSQLQHV</sequence>
<dbReference type="GO" id="GO:0016787">
    <property type="term" value="F:hydrolase activity"/>
    <property type="evidence" value="ECO:0007669"/>
    <property type="project" value="UniProtKB-KW"/>
</dbReference>
<gene>
    <name evidence="1" type="ordered locus">KVU_0513</name>
</gene>
<dbReference type="EMBL" id="CP002018">
    <property type="protein sequence ID" value="AEM40352.1"/>
    <property type="molecule type" value="Genomic_DNA"/>
</dbReference>
<dbReference type="HOGENOM" id="CLU_059493_2_1_5"/>
<dbReference type="eggNOG" id="COG1011">
    <property type="taxonomic scope" value="Bacteria"/>
</dbReference>
<dbReference type="InterPro" id="IPR010237">
    <property type="entry name" value="Pyr-5-nucltdase"/>
</dbReference>
<evidence type="ECO:0000313" key="1">
    <source>
        <dbReference type="EMBL" id="AEM40352.1"/>
    </source>
</evidence>
<evidence type="ECO:0000313" key="2">
    <source>
        <dbReference type="Proteomes" id="UP000000692"/>
    </source>
</evidence>
<proteinExistence type="predicted"/>
<dbReference type="Proteomes" id="UP000000692">
    <property type="component" value="Chromosome"/>
</dbReference>
<accession>F9Y3B1</accession>
<dbReference type="Gene3D" id="1.10.150.450">
    <property type="match status" value="1"/>
</dbReference>
<dbReference type="Pfam" id="PF00702">
    <property type="entry name" value="Hydrolase"/>
    <property type="match status" value="1"/>
</dbReference>
<keyword evidence="1" id="KW-0378">Hydrolase</keyword>
<dbReference type="NCBIfam" id="TIGR01509">
    <property type="entry name" value="HAD-SF-IA-v3"/>
    <property type="match status" value="1"/>
</dbReference>
<dbReference type="RefSeq" id="WP_013383799.1">
    <property type="nucleotide sequence ID" value="NC_017384.1"/>
</dbReference>
<dbReference type="InterPro" id="IPR036412">
    <property type="entry name" value="HAD-like_sf"/>
</dbReference>
<dbReference type="PATRIC" id="fig|759362.5.peg.538"/>